<evidence type="ECO:0000313" key="2">
    <source>
        <dbReference type="Proteomes" id="UP000067243"/>
    </source>
</evidence>
<dbReference type="Proteomes" id="UP000067243">
    <property type="component" value="Chromosome"/>
</dbReference>
<dbReference type="AlphaFoldDB" id="A0A0K1P627"/>
<dbReference type="OrthoDB" id="398931at2"/>
<sequence>MSYYYKHKYGLSTHAMQRIKQRLSIKENDEFLIRDIIANMIDNSNYSFQTSKTLYIKSPKNDIYFIIDILSNTIITATKISAQKQLDLINADK</sequence>
<reference evidence="1 2" key="1">
    <citation type="journal article" date="2015" name="Genome Announc.">
        <title>Complete Genome Sequence of Spiroplasma turonicum Strain Tab4cT, a Parasite of a Horse Fly, Haematopota sp. (Diptera: Tabanidae).</title>
        <authorList>
            <person name="Davis R.E."/>
            <person name="Shao J."/>
            <person name="Zhao Y."/>
            <person name="Gasparich G.E."/>
            <person name="Gaynor B.J."/>
            <person name="Donofrio N."/>
        </authorList>
    </citation>
    <scope>NUCLEOTIDE SEQUENCE [LARGE SCALE GENOMIC DNA]</scope>
    <source>
        <strain evidence="1 2">Tab4c</strain>
    </source>
</reference>
<keyword evidence="2" id="KW-1185">Reference proteome</keyword>
<proteinExistence type="predicted"/>
<gene>
    <name evidence="1" type="ORF">STURON_00474</name>
</gene>
<organism evidence="1 2">
    <name type="scientific">Spiroplasma turonicum</name>
    <dbReference type="NCBI Taxonomy" id="216946"/>
    <lineage>
        <taxon>Bacteria</taxon>
        <taxon>Bacillati</taxon>
        <taxon>Mycoplasmatota</taxon>
        <taxon>Mollicutes</taxon>
        <taxon>Entomoplasmatales</taxon>
        <taxon>Spiroplasmataceae</taxon>
        <taxon>Spiroplasma</taxon>
    </lineage>
</organism>
<protein>
    <submittedName>
        <fullName evidence="1">Uncharacterized protein</fullName>
    </submittedName>
</protein>
<name>A0A0K1P627_9MOLU</name>
<dbReference type="KEGG" id="stur:STURON_00474"/>
<dbReference type="RefSeq" id="WP_075048314.1">
    <property type="nucleotide sequence ID" value="NZ_CP012328.1"/>
</dbReference>
<evidence type="ECO:0000313" key="1">
    <source>
        <dbReference type="EMBL" id="AKU79720.1"/>
    </source>
</evidence>
<accession>A0A0K1P627</accession>
<dbReference type="STRING" id="216946.STURO_v1c04720"/>
<dbReference type="PATRIC" id="fig|216946.3.peg.476"/>
<dbReference type="EMBL" id="CP012328">
    <property type="protein sequence ID" value="AKU79720.1"/>
    <property type="molecule type" value="Genomic_DNA"/>
</dbReference>